<keyword evidence="2" id="KW-1185">Reference proteome</keyword>
<comment type="caution">
    <text evidence="1">The sequence shown here is derived from an EMBL/GenBank/DDBJ whole genome shotgun (WGS) entry which is preliminary data.</text>
</comment>
<gene>
    <name evidence="1" type="ORF">ACFQ2K_07720</name>
</gene>
<dbReference type="Proteomes" id="UP001596915">
    <property type="component" value="Unassembled WGS sequence"/>
</dbReference>
<evidence type="ECO:0000313" key="1">
    <source>
        <dbReference type="EMBL" id="MFD0622734.1"/>
    </source>
</evidence>
<proteinExistence type="predicted"/>
<accession>A0ABW2WMW9</accession>
<dbReference type="EMBL" id="JBHTGL010000008">
    <property type="protein sequence ID" value="MFD0622734.1"/>
    <property type="molecule type" value="Genomic_DNA"/>
</dbReference>
<sequence length="342" mass="36656">MRTMRRIALYVALPLVLLLAAGYSWYRMSDTGKRWRYEDRLATYCEGLIPAAESAALTSYSIDPGLPGDRTGGADDNRWDECGVADTRLLVALIPHDAVRNRHISGEPLSMLRDGSSDHLPVAVGGGWQGHTDFRDTGIVLNCTNRPASLVVTVSADESHENAEETRRIARLATATAERAAERWSCDAPHGSLVPPIPVQPDSPAPGNATGSCAGVPVPGDDSVDWHRETTAPGTALVETCALGETKARDEELYWFGAAFGPYAQRLRTSGDGAPGGYRGDAGTDRHSAWASAACGKGPRALFTVNDTEYAAPPRGYLRTALRAFAERAAQRHGCTDLKLPS</sequence>
<reference evidence="2" key="1">
    <citation type="journal article" date="2019" name="Int. J. Syst. Evol. Microbiol.">
        <title>The Global Catalogue of Microorganisms (GCM) 10K type strain sequencing project: providing services to taxonomists for standard genome sequencing and annotation.</title>
        <authorList>
            <consortium name="The Broad Institute Genomics Platform"/>
            <consortium name="The Broad Institute Genome Sequencing Center for Infectious Disease"/>
            <person name="Wu L."/>
            <person name="Ma J."/>
        </authorList>
    </citation>
    <scope>NUCLEOTIDE SEQUENCE [LARGE SCALE GENOMIC DNA]</scope>
    <source>
        <strain evidence="2">JCM 12607</strain>
    </source>
</reference>
<name>A0ABW2WMW9_9ACTN</name>
<protein>
    <recommendedName>
        <fullName evidence="3">Secreted protein</fullName>
    </recommendedName>
</protein>
<organism evidence="1 2">
    <name type="scientific">Streptomyces sanglieri</name>
    <dbReference type="NCBI Taxonomy" id="193460"/>
    <lineage>
        <taxon>Bacteria</taxon>
        <taxon>Bacillati</taxon>
        <taxon>Actinomycetota</taxon>
        <taxon>Actinomycetes</taxon>
        <taxon>Kitasatosporales</taxon>
        <taxon>Streptomycetaceae</taxon>
        <taxon>Streptomyces</taxon>
    </lineage>
</organism>
<evidence type="ECO:0008006" key="3">
    <source>
        <dbReference type="Google" id="ProtNLM"/>
    </source>
</evidence>
<evidence type="ECO:0000313" key="2">
    <source>
        <dbReference type="Proteomes" id="UP001596915"/>
    </source>
</evidence>